<dbReference type="InterPro" id="IPR014347">
    <property type="entry name" value="Tautomerase/MIF_sf"/>
</dbReference>
<evidence type="ECO:0000259" key="2">
    <source>
        <dbReference type="Pfam" id="PF01361"/>
    </source>
</evidence>
<organism evidence="3 4">
    <name type="scientific">Christensenella hongkongensis</name>
    <dbReference type="NCBI Taxonomy" id="270498"/>
    <lineage>
        <taxon>Bacteria</taxon>
        <taxon>Bacillati</taxon>
        <taxon>Bacillota</taxon>
        <taxon>Clostridia</taxon>
        <taxon>Christensenellales</taxon>
        <taxon>Christensenellaceae</taxon>
        <taxon>Christensenella</taxon>
    </lineage>
</organism>
<keyword evidence="4" id="KW-1185">Reference proteome</keyword>
<dbReference type="RefSeq" id="WP_046444771.1">
    <property type="nucleotide sequence ID" value="NZ_LAYJ01000133.1"/>
</dbReference>
<evidence type="ECO:0000313" key="3">
    <source>
        <dbReference type="EMBL" id="KKI49422.1"/>
    </source>
</evidence>
<dbReference type="Proteomes" id="UP000034076">
    <property type="component" value="Unassembled WGS sequence"/>
</dbReference>
<comment type="caution">
    <text evidence="3">The sequence shown here is derived from an EMBL/GenBank/DDBJ whole genome shotgun (WGS) entry which is preliminary data.</text>
</comment>
<gene>
    <name evidence="3" type="ORF">CHK_3000</name>
</gene>
<dbReference type="OrthoDB" id="5405937at2"/>
<feature type="domain" description="4-oxalocrotonate tautomerase-like" evidence="2">
    <location>
        <begin position="2"/>
        <end position="51"/>
    </location>
</feature>
<dbReference type="Gene3D" id="3.30.429.10">
    <property type="entry name" value="Macrophage Migration Inhibitory Factor"/>
    <property type="match status" value="1"/>
</dbReference>
<dbReference type="InterPro" id="IPR004370">
    <property type="entry name" value="4-OT-like_dom"/>
</dbReference>
<accession>A0A0M2NG54</accession>
<evidence type="ECO:0000256" key="1">
    <source>
        <dbReference type="ARBA" id="ARBA00023235"/>
    </source>
</evidence>
<dbReference type="EMBL" id="LAYJ01000133">
    <property type="protein sequence ID" value="KKI49422.1"/>
    <property type="molecule type" value="Genomic_DNA"/>
</dbReference>
<dbReference type="GO" id="GO:0016853">
    <property type="term" value="F:isomerase activity"/>
    <property type="evidence" value="ECO:0007669"/>
    <property type="project" value="UniProtKB-KW"/>
</dbReference>
<protein>
    <recommendedName>
        <fullName evidence="2">4-oxalocrotonate tautomerase-like domain-containing protein</fullName>
    </recommendedName>
</protein>
<proteinExistence type="predicted"/>
<name>A0A0M2NG54_9FIRM</name>
<dbReference type="AlphaFoldDB" id="A0A0M2NG54"/>
<reference evidence="3 4" key="1">
    <citation type="submission" date="2015-04" db="EMBL/GenBank/DDBJ databases">
        <title>Draft genome sequence of bacteremic isolate Catabacter hongkongensis type strain HKU16T.</title>
        <authorList>
            <person name="Lau S.K."/>
            <person name="Teng J.L."/>
            <person name="Huang Y."/>
            <person name="Curreem S.O."/>
            <person name="Tsui S.K."/>
            <person name="Woo P.C."/>
        </authorList>
    </citation>
    <scope>NUCLEOTIDE SEQUENCE [LARGE SCALE GENOMIC DNA]</scope>
    <source>
        <strain evidence="3 4">HKU16</strain>
    </source>
</reference>
<sequence length="69" mass="7920">MPHIAITMFPGRSREVKAELAVKVQDFVAAELQLKKEFVSVSVEDIPKEQWEESIKKYPEDVMYVKPGV</sequence>
<dbReference type="SUPFAM" id="SSF55331">
    <property type="entry name" value="Tautomerase/MIF"/>
    <property type="match status" value="1"/>
</dbReference>
<evidence type="ECO:0000313" key="4">
    <source>
        <dbReference type="Proteomes" id="UP000034076"/>
    </source>
</evidence>
<dbReference type="Pfam" id="PF01361">
    <property type="entry name" value="Tautomerase"/>
    <property type="match status" value="1"/>
</dbReference>
<keyword evidence="1" id="KW-0413">Isomerase</keyword>
<dbReference type="STRING" id="270498.CHK_3000"/>